<gene>
    <name evidence="2" type="ORF">WS67_16340</name>
</gene>
<feature type="compositionally biased region" description="Basic residues" evidence="1">
    <location>
        <begin position="70"/>
        <end position="80"/>
    </location>
</feature>
<evidence type="ECO:0000313" key="3">
    <source>
        <dbReference type="Proteomes" id="UP000062788"/>
    </source>
</evidence>
<feature type="region of interest" description="Disordered" evidence="1">
    <location>
        <begin position="51"/>
        <end position="104"/>
    </location>
</feature>
<comment type="caution">
    <text evidence="2">The sequence shown here is derived from an EMBL/GenBank/DDBJ whole genome shotgun (WGS) entry which is preliminary data.</text>
</comment>
<name>A0A103E145_9BURK</name>
<accession>A0A103E145</accession>
<dbReference type="Proteomes" id="UP000062788">
    <property type="component" value="Unassembled WGS sequence"/>
</dbReference>
<feature type="region of interest" description="Disordered" evidence="1">
    <location>
        <begin position="1"/>
        <end position="38"/>
    </location>
</feature>
<sequence>MAGALNGADNACGDAGAAGGGCGARRQMAGSRRSGPPNTFARILGRTHCASRASNDPSAINVERTGKRDVHLRRPARHARTERPNAPVIMGPSTPQLSADAARQ</sequence>
<proteinExistence type="predicted"/>
<protein>
    <submittedName>
        <fullName evidence="2">Uncharacterized protein</fullName>
    </submittedName>
</protein>
<evidence type="ECO:0000256" key="1">
    <source>
        <dbReference type="SAM" id="MobiDB-lite"/>
    </source>
</evidence>
<dbReference type="AlphaFoldDB" id="A0A103E145"/>
<evidence type="ECO:0000313" key="2">
    <source>
        <dbReference type="EMBL" id="KVE26430.1"/>
    </source>
</evidence>
<dbReference type="EMBL" id="LOWA01000034">
    <property type="protein sequence ID" value="KVE26430.1"/>
    <property type="molecule type" value="Genomic_DNA"/>
</dbReference>
<feature type="compositionally biased region" description="Low complexity" evidence="1">
    <location>
        <begin position="1"/>
        <end position="15"/>
    </location>
</feature>
<organism evidence="2 3">
    <name type="scientific">Burkholderia singularis</name>
    <dbReference type="NCBI Taxonomy" id="1503053"/>
    <lineage>
        <taxon>Bacteria</taxon>
        <taxon>Pseudomonadati</taxon>
        <taxon>Pseudomonadota</taxon>
        <taxon>Betaproteobacteria</taxon>
        <taxon>Burkholderiales</taxon>
        <taxon>Burkholderiaceae</taxon>
        <taxon>Burkholderia</taxon>
        <taxon>pseudomallei group</taxon>
    </lineage>
</organism>
<reference evidence="2 3" key="1">
    <citation type="submission" date="2015-11" db="EMBL/GenBank/DDBJ databases">
        <title>Expanding the genomic diversity of Burkholderia species for the development of highly accurate diagnostics.</title>
        <authorList>
            <person name="Sahl J."/>
            <person name="Keim P."/>
            <person name="Wagner D."/>
        </authorList>
    </citation>
    <scope>NUCLEOTIDE SEQUENCE [LARGE SCALE GENOMIC DNA]</scope>
    <source>
        <strain evidence="2 3">TSV85</strain>
    </source>
</reference>
<keyword evidence="3" id="KW-1185">Reference proteome</keyword>